<dbReference type="CDD" id="cd06558">
    <property type="entry name" value="crotonase-like"/>
    <property type="match status" value="1"/>
</dbReference>
<organism evidence="2 3">
    <name type="scientific">Sneathiella sedimenti</name>
    <dbReference type="NCBI Taxonomy" id="2816034"/>
    <lineage>
        <taxon>Bacteria</taxon>
        <taxon>Pseudomonadati</taxon>
        <taxon>Pseudomonadota</taxon>
        <taxon>Alphaproteobacteria</taxon>
        <taxon>Sneathiellales</taxon>
        <taxon>Sneathiellaceae</taxon>
        <taxon>Sneathiella</taxon>
    </lineage>
</organism>
<dbReference type="SUPFAM" id="SSF52096">
    <property type="entry name" value="ClpP/crotonase"/>
    <property type="match status" value="1"/>
</dbReference>
<accession>A0ABS3F3M2</accession>
<dbReference type="PANTHER" id="PTHR11941">
    <property type="entry name" value="ENOYL-COA HYDRATASE-RELATED"/>
    <property type="match status" value="1"/>
</dbReference>
<proteinExistence type="inferred from homology"/>
<reference evidence="2 3" key="1">
    <citation type="submission" date="2021-03" db="EMBL/GenBank/DDBJ databases">
        <title>Sneathiella sp. CAU 1612 isolated from Kang Won-do.</title>
        <authorList>
            <person name="Kim W."/>
        </authorList>
    </citation>
    <scope>NUCLEOTIDE SEQUENCE [LARGE SCALE GENOMIC DNA]</scope>
    <source>
        <strain evidence="2 3">CAU 1612</strain>
    </source>
</reference>
<name>A0ABS3F3M2_9PROT</name>
<sequence>MAKFIITEIEDKPEGKVARATIDNQRKLNTLNSSVIGELNETLTRLDNDKDIAILILTGAGNKSFIGGADISEMAGLTPDSARSFITNLHHACHKVRHFHAPVVARVNGLSLGAGMELAAACDIIIACKSAQFAMPEVRVGIPSVIDAALLPRILGFNLARDLVLTGRSLDATEAKQAGFVQRLVEDNALDDETDRVIEEILEGGRNAISIQKQLCNDWENNTLRDGIQLGIDAFSLAYESTEPRQMMEAFLNRPR</sequence>
<comment type="caution">
    <text evidence="2">The sequence shown here is derived from an EMBL/GenBank/DDBJ whole genome shotgun (WGS) entry which is preliminary data.</text>
</comment>
<dbReference type="PANTHER" id="PTHR11941:SF171">
    <property type="entry name" value="SD19268P"/>
    <property type="match status" value="1"/>
</dbReference>
<gene>
    <name evidence="2" type="ORF">J0X12_04995</name>
</gene>
<keyword evidence="3" id="KW-1185">Reference proteome</keyword>
<evidence type="ECO:0000313" key="2">
    <source>
        <dbReference type="EMBL" id="MBO0332957.1"/>
    </source>
</evidence>
<dbReference type="Pfam" id="PF00378">
    <property type="entry name" value="ECH_1"/>
    <property type="match status" value="1"/>
</dbReference>
<dbReference type="RefSeq" id="WP_207042871.1">
    <property type="nucleotide sequence ID" value="NZ_JAFLNC010000001.1"/>
</dbReference>
<dbReference type="InterPro" id="IPR029045">
    <property type="entry name" value="ClpP/crotonase-like_dom_sf"/>
</dbReference>
<dbReference type="Proteomes" id="UP000664761">
    <property type="component" value="Unassembled WGS sequence"/>
</dbReference>
<dbReference type="EMBL" id="JAFLNC010000001">
    <property type="protein sequence ID" value="MBO0332957.1"/>
    <property type="molecule type" value="Genomic_DNA"/>
</dbReference>
<protein>
    <submittedName>
        <fullName evidence="2">Enoyl-CoA hydratase/isomerase family protein</fullName>
    </submittedName>
</protein>
<dbReference type="Gene3D" id="3.90.226.10">
    <property type="entry name" value="2-enoyl-CoA Hydratase, Chain A, domain 1"/>
    <property type="match status" value="1"/>
</dbReference>
<dbReference type="NCBIfam" id="NF004795">
    <property type="entry name" value="PRK06143.1"/>
    <property type="match status" value="1"/>
</dbReference>
<comment type="similarity">
    <text evidence="1">Belongs to the enoyl-CoA hydratase/isomerase family.</text>
</comment>
<evidence type="ECO:0000313" key="3">
    <source>
        <dbReference type="Proteomes" id="UP000664761"/>
    </source>
</evidence>
<evidence type="ECO:0000256" key="1">
    <source>
        <dbReference type="ARBA" id="ARBA00005254"/>
    </source>
</evidence>
<dbReference type="InterPro" id="IPR001753">
    <property type="entry name" value="Enoyl-CoA_hydra/iso"/>
</dbReference>